<reference evidence="4" key="1">
    <citation type="submission" date="2022-08" db="EMBL/GenBank/DDBJ databases">
        <title>A Global Phylogenomic Analysis of the Shiitake Genus Lentinula.</title>
        <authorList>
            <consortium name="DOE Joint Genome Institute"/>
            <person name="Sierra-Patev S."/>
            <person name="Min B."/>
            <person name="Naranjo-Ortiz M."/>
            <person name="Looney B."/>
            <person name="Konkel Z."/>
            <person name="Slot J.C."/>
            <person name="Sakamoto Y."/>
            <person name="Steenwyk J.L."/>
            <person name="Rokas A."/>
            <person name="Carro J."/>
            <person name="Camarero S."/>
            <person name="Ferreira P."/>
            <person name="Molpeceres G."/>
            <person name="Ruiz-Duenas F.J."/>
            <person name="Serrano A."/>
            <person name="Henrissat B."/>
            <person name="Drula E."/>
            <person name="Hughes K.W."/>
            <person name="Mata J.L."/>
            <person name="Ishikawa N.K."/>
            <person name="Vargas-Isla R."/>
            <person name="Ushijima S."/>
            <person name="Smith C.A."/>
            <person name="Ahrendt S."/>
            <person name="Andreopoulos W."/>
            <person name="He G."/>
            <person name="Labutti K."/>
            <person name="Lipzen A."/>
            <person name="Ng V."/>
            <person name="Riley R."/>
            <person name="Sandor L."/>
            <person name="Barry K."/>
            <person name="Martinez A.T."/>
            <person name="Xiao Y."/>
            <person name="Gibbons J.G."/>
            <person name="Terashima K."/>
            <person name="Grigoriev I.V."/>
            <person name="Hibbett D.S."/>
        </authorList>
    </citation>
    <scope>NUCLEOTIDE SEQUENCE</scope>
    <source>
        <strain evidence="4">JLM2183</strain>
    </source>
</reference>
<gene>
    <name evidence="4" type="ORF">J3R30DRAFT_1566674</name>
</gene>
<feature type="domain" description="IRG-type G" evidence="3">
    <location>
        <begin position="80"/>
        <end position="276"/>
    </location>
</feature>
<dbReference type="PANTHER" id="PTHR14143:SF1">
    <property type="entry name" value="IRG-TYPE G DOMAIN-CONTAINING PROTEIN"/>
    <property type="match status" value="1"/>
</dbReference>
<dbReference type="Gene3D" id="3.40.50.300">
    <property type="entry name" value="P-loop containing nucleotide triphosphate hydrolases"/>
    <property type="match status" value="1"/>
</dbReference>
<evidence type="ECO:0000259" key="3">
    <source>
        <dbReference type="PROSITE" id="PS51716"/>
    </source>
</evidence>
<dbReference type="PANTHER" id="PTHR14143">
    <property type="entry name" value="INTERFERON-INDUCIBLE GTPASE FAMILY MEMBER"/>
    <property type="match status" value="1"/>
</dbReference>
<evidence type="ECO:0000313" key="4">
    <source>
        <dbReference type="EMBL" id="KAJ4469536.1"/>
    </source>
</evidence>
<evidence type="ECO:0000256" key="2">
    <source>
        <dbReference type="SAM" id="Coils"/>
    </source>
</evidence>
<dbReference type="Proteomes" id="UP001150266">
    <property type="component" value="Unassembled WGS sequence"/>
</dbReference>
<feature type="coiled-coil region" evidence="2">
    <location>
        <begin position="2"/>
        <end position="46"/>
    </location>
</feature>
<dbReference type="GO" id="GO:0005525">
    <property type="term" value="F:GTP binding"/>
    <property type="evidence" value="ECO:0007669"/>
    <property type="project" value="InterPro"/>
</dbReference>
<name>A0A9W8ZXE6_9AGAR</name>
<accession>A0A9W8ZXE6</accession>
<evidence type="ECO:0000313" key="5">
    <source>
        <dbReference type="Proteomes" id="UP001150266"/>
    </source>
</evidence>
<comment type="caution">
    <text evidence="4">The sequence shown here is derived from an EMBL/GenBank/DDBJ whole genome shotgun (WGS) entry which is preliminary data.</text>
</comment>
<organism evidence="4 5">
    <name type="scientific">Lentinula aciculospora</name>
    <dbReference type="NCBI Taxonomy" id="153920"/>
    <lineage>
        <taxon>Eukaryota</taxon>
        <taxon>Fungi</taxon>
        <taxon>Dikarya</taxon>
        <taxon>Basidiomycota</taxon>
        <taxon>Agaricomycotina</taxon>
        <taxon>Agaricomycetes</taxon>
        <taxon>Agaricomycetidae</taxon>
        <taxon>Agaricales</taxon>
        <taxon>Marasmiineae</taxon>
        <taxon>Omphalotaceae</taxon>
        <taxon>Lentinula</taxon>
    </lineage>
</organism>
<dbReference type="Pfam" id="PF05049">
    <property type="entry name" value="IIGP"/>
    <property type="match status" value="1"/>
</dbReference>
<proteinExistence type="inferred from homology"/>
<dbReference type="InterPro" id="IPR030385">
    <property type="entry name" value="G_IRG_dom"/>
</dbReference>
<protein>
    <submittedName>
        <fullName evidence="4">Interferon-inducible GTPase-domain-containing protein</fullName>
    </submittedName>
</protein>
<dbReference type="OrthoDB" id="422720at2759"/>
<dbReference type="InterPro" id="IPR027417">
    <property type="entry name" value="P-loop_NTPase"/>
</dbReference>
<dbReference type="InterPro" id="IPR007743">
    <property type="entry name" value="Immunity-related_GTPase-like"/>
</dbReference>
<dbReference type="PROSITE" id="PS51716">
    <property type="entry name" value="G_IRG"/>
    <property type="match status" value="1"/>
</dbReference>
<evidence type="ECO:0000256" key="1">
    <source>
        <dbReference type="ARBA" id="ARBA00005429"/>
    </source>
</evidence>
<dbReference type="GO" id="GO:0016020">
    <property type="term" value="C:membrane"/>
    <property type="evidence" value="ECO:0007669"/>
    <property type="project" value="InterPro"/>
</dbReference>
<dbReference type="AlphaFoldDB" id="A0A9W8ZXE6"/>
<dbReference type="EMBL" id="JAOTPV010000032">
    <property type="protein sequence ID" value="KAJ4469536.1"/>
    <property type="molecule type" value="Genomic_DNA"/>
</dbReference>
<keyword evidence="5" id="KW-1185">Reference proteome</keyword>
<keyword evidence="2" id="KW-0175">Coiled coil</keyword>
<dbReference type="SUPFAM" id="SSF52540">
    <property type="entry name" value="P-loop containing nucleoside triphosphate hydrolases"/>
    <property type="match status" value="1"/>
</dbReference>
<comment type="similarity">
    <text evidence="1">Belongs to the TRAFAC class dynamin-like GTPase superfamily. IRG family.</text>
</comment>
<sequence length="305" mass="34878">MNEEKRKNIQSIEDIRATARQADEEIERMKAEMSQVEKGVKEEKRKAASEAIRRLKLGLDPVELPTNFEEMKKRYQYDPSKFHLAVAGMSGTGKSSLINSFRGIGIGKKSKDAAATDFVECTKEVTRFPDKARPSIVWFDVPGVNTLNVPDWRYFNDQGLYIFQAIIVLFSSRFTATDIAILRNCERYKIPTYLVRSQSDVAIREIVREKIDEDDFILAAVDPAIMKEARTEFITRTEANVAHNLKQAGLKHQRVYTVSRGTLYDVVANKTSQKTMFLHEMELLEDIIKTALERRGVDVTDVNDF</sequence>